<dbReference type="Proteomes" id="UP000295783">
    <property type="component" value="Unassembled WGS sequence"/>
</dbReference>
<sequence>MASPSGQISEEYRRMQEKLHENPNYGVASVQYAPVVAKIMQQTGTTELLDYGAGKGRLGETLRQIISTPLKIHHYDPARPEWAAEPSPCGFVCCIDVLEHIEPDFLDNVLDHLKRLVMKRGFFTVHTGPAIKILPDGRNAHLIQEPPSWWLPKFMERFDLTVFQKMPQGFWVLVERKPEKPVLVEPV</sequence>
<name>A0A4R6WRY0_9PROT</name>
<proteinExistence type="predicted"/>
<dbReference type="SUPFAM" id="SSF53335">
    <property type="entry name" value="S-adenosyl-L-methionine-dependent methyltransferases"/>
    <property type="match status" value="1"/>
</dbReference>
<dbReference type="AlphaFoldDB" id="A0A4R6WRY0"/>
<comment type="caution">
    <text evidence="1">The sequence shown here is derived from an EMBL/GenBank/DDBJ whole genome shotgun (WGS) entry which is preliminary data.</text>
</comment>
<dbReference type="GO" id="GO:0032259">
    <property type="term" value="P:methylation"/>
    <property type="evidence" value="ECO:0007669"/>
    <property type="project" value="UniProtKB-KW"/>
</dbReference>
<keyword evidence="2" id="KW-1185">Reference proteome</keyword>
<keyword evidence="1" id="KW-0808">Transferase</keyword>
<dbReference type="Pfam" id="PF13489">
    <property type="entry name" value="Methyltransf_23"/>
    <property type="match status" value="1"/>
</dbReference>
<dbReference type="GO" id="GO:0008168">
    <property type="term" value="F:methyltransferase activity"/>
    <property type="evidence" value="ECO:0007669"/>
    <property type="project" value="UniProtKB-KW"/>
</dbReference>
<reference evidence="1 2" key="1">
    <citation type="submission" date="2019-03" db="EMBL/GenBank/DDBJ databases">
        <title>Genomic Encyclopedia of Type Strains, Phase III (KMG-III): the genomes of soil and plant-associated and newly described type strains.</title>
        <authorList>
            <person name="Whitman W."/>
        </authorList>
    </citation>
    <scope>NUCLEOTIDE SEQUENCE [LARGE SCALE GENOMIC DNA]</scope>
    <source>
        <strain evidence="1 2">CGMCC 1.7660</strain>
    </source>
</reference>
<organism evidence="1 2">
    <name type="scientific">Dongia mobilis</name>
    <dbReference type="NCBI Taxonomy" id="578943"/>
    <lineage>
        <taxon>Bacteria</taxon>
        <taxon>Pseudomonadati</taxon>
        <taxon>Pseudomonadota</taxon>
        <taxon>Alphaproteobacteria</taxon>
        <taxon>Rhodospirillales</taxon>
        <taxon>Dongiaceae</taxon>
        <taxon>Dongia</taxon>
    </lineage>
</organism>
<keyword evidence="1" id="KW-0489">Methyltransferase</keyword>
<dbReference type="RefSeq" id="WP_166644996.1">
    <property type="nucleotide sequence ID" value="NZ_SNYW01000006.1"/>
</dbReference>
<evidence type="ECO:0000313" key="1">
    <source>
        <dbReference type="EMBL" id="TDQ84365.1"/>
    </source>
</evidence>
<dbReference type="EMBL" id="SNYW01000006">
    <property type="protein sequence ID" value="TDQ84365.1"/>
    <property type="molecule type" value="Genomic_DNA"/>
</dbReference>
<dbReference type="InterPro" id="IPR029063">
    <property type="entry name" value="SAM-dependent_MTases_sf"/>
</dbReference>
<evidence type="ECO:0000313" key="2">
    <source>
        <dbReference type="Proteomes" id="UP000295783"/>
    </source>
</evidence>
<accession>A0A4R6WRY0</accession>
<gene>
    <name evidence="1" type="ORF">A8950_0916</name>
</gene>
<protein>
    <submittedName>
        <fullName evidence="1">Methyltransferase family protein</fullName>
    </submittedName>
</protein>